<dbReference type="Gramene" id="KQL07167">
    <property type="protein sequence ID" value="KQL07167"/>
    <property type="gene ID" value="SETIT_002404mg"/>
</dbReference>
<evidence type="ECO:0000313" key="3">
    <source>
        <dbReference type="Proteomes" id="UP000004995"/>
    </source>
</evidence>
<dbReference type="Proteomes" id="UP000004995">
    <property type="component" value="Unassembled WGS sequence"/>
</dbReference>
<feature type="compositionally biased region" description="Basic and acidic residues" evidence="1">
    <location>
        <begin position="10"/>
        <end position="25"/>
    </location>
</feature>
<feature type="region of interest" description="Disordered" evidence="1">
    <location>
        <begin position="1"/>
        <end position="26"/>
    </location>
</feature>
<keyword evidence="3" id="KW-1185">Reference proteome</keyword>
<reference evidence="3" key="1">
    <citation type="journal article" date="2012" name="Nat. Biotechnol.">
        <title>Reference genome sequence of the model plant Setaria.</title>
        <authorList>
            <person name="Bennetzen J.L."/>
            <person name="Schmutz J."/>
            <person name="Wang H."/>
            <person name="Percifield R."/>
            <person name="Hawkins J."/>
            <person name="Pontaroli A.C."/>
            <person name="Estep M."/>
            <person name="Feng L."/>
            <person name="Vaughn J.N."/>
            <person name="Grimwood J."/>
            <person name="Jenkins J."/>
            <person name="Barry K."/>
            <person name="Lindquist E."/>
            <person name="Hellsten U."/>
            <person name="Deshpande S."/>
            <person name="Wang X."/>
            <person name="Wu X."/>
            <person name="Mitros T."/>
            <person name="Triplett J."/>
            <person name="Yang X."/>
            <person name="Ye C.Y."/>
            <person name="Mauro-Herrera M."/>
            <person name="Wang L."/>
            <person name="Li P."/>
            <person name="Sharma M."/>
            <person name="Sharma R."/>
            <person name="Ronald P.C."/>
            <person name="Panaud O."/>
            <person name="Kellogg E.A."/>
            <person name="Brutnell T.P."/>
            <person name="Doust A.N."/>
            <person name="Tuskan G.A."/>
            <person name="Rokhsar D."/>
            <person name="Devos K.M."/>
        </authorList>
    </citation>
    <scope>NUCLEOTIDE SEQUENCE [LARGE SCALE GENOMIC DNA]</scope>
    <source>
        <strain evidence="3">cv. Yugu1</strain>
    </source>
</reference>
<reference evidence="2" key="2">
    <citation type="submission" date="2018-08" db="UniProtKB">
        <authorList>
            <consortium name="EnsemblPlants"/>
        </authorList>
    </citation>
    <scope>IDENTIFICATION</scope>
    <source>
        <strain evidence="2">Yugu1</strain>
    </source>
</reference>
<dbReference type="EnsemblPlants" id="KQL07167">
    <property type="protein sequence ID" value="KQL07167"/>
    <property type="gene ID" value="SETIT_002404mg"/>
</dbReference>
<feature type="region of interest" description="Disordered" evidence="1">
    <location>
        <begin position="182"/>
        <end position="221"/>
    </location>
</feature>
<accession>K3XKI1</accession>
<dbReference type="HOGENOM" id="CLU_935078_0_0_1"/>
<dbReference type="AlphaFoldDB" id="K3XKI1"/>
<dbReference type="EMBL" id="AGNK02003321">
    <property type="status" value="NOT_ANNOTATED_CDS"/>
    <property type="molecule type" value="Genomic_DNA"/>
</dbReference>
<dbReference type="InParanoid" id="K3XKI1"/>
<evidence type="ECO:0000256" key="1">
    <source>
        <dbReference type="SAM" id="MobiDB-lite"/>
    </source>
</evidence>
<name>K3XKI1_SETIT</name>
<proteinExistence type="predicted"/>
<feature type="compositionally biased region" description="Basic and acidic residues" evidence="1">
    <location>
        <begin position="194"/>
        <end position="207"/>
    </location>
</feature>
<organism evidence="2 3">
    <name type="scientific">Setaria italica</name>
    <name type="common">Foxtail millet</name>
    <name type="synonym">Panicum italicum</name>
    <dbReference type="NCBI Taxonomy" id="4555"/>
    <lineage>
        <taxon>Eukaryota</taxon>
        <taxon>Viridiplantae</taxon>
        <taxon>Streptophyta</taxon>
        <taxon>Embryophyta</taxon>
        <taxon>Tracheophyta</taxon>
        <taxon>Spermatophyta</taxon>
        <taxon>Magnoliopsida</taxon>
        <taxon>Liliopsida</taxon>
        <taxon>Poales</taxon>
        <taxon>Poaceae</taxon>
        <taxon>PACMAD clade</taxon>
        <taxon>Panicoideae</taxon>
        <taxon>Panicodae</taxon>
        <taxon>Paniceae</taxon>
        <taxon>Cenchrinae</taxon>
        <taxon>Setaria</taxon>
    </lineage>
</organism>
<feature type="compositionally biased region" description="Basic and acidic residues" evidence="1">
    <location>
        <begin position="144"/>
        <end position="158"/>
    </location>
</feature>
<evidence type="ECO:0000313" key="2">
    <source>
        <dbReference type="EnsemblPlants" id="KQL07167"/>
    </source>
</evidence>
<sequence length="298" mass="32172">MHCHFSGAMRVHEHAEKKEGKRKQDPQLYTQLNQEASDLQNHRSPDLGVEDVRSGVGSDLVARDLVEHEHDPHGEGRVEAGPHLEHEHVPAHDHPRPLVHLPLDLRHHLRLLPLGPGRRHHAAAPPREGSVDAEQLGGARRRGERREELDDGPRRGAAEDGGPAGREERLLAVGAGAQEALPALVQRRAPPANGEERLPGRSEQRELARRRRAPAVAPAVGVGAEGQPARAAVVGREAVAGGEVRGLAHRQDALLGVAVLGAHDRHRFSLPACLLPLSSSLTPRARACLLASAARVCR</sequence>
<feature type="region of interest" description="Disordered" evidence="1">
    <location>
        <begin position="116"/>
        <end position="165"/>
    </location>
</feature>
<protein>
    <submittedName>
        <fullName evidence="2">Uncharacterized protein</fullName>
    </submittedName>
</protein>